<dbReference type="PANTHER" id="PTHR33116:SF78">
    <property type="entry name" value="OS12G0587133 PROTEIN"/>
    <property type="match status" value="1"/>
</dbReference>
<evidence type="ECO:0000313" key="2">
    <source>
        <dbReference type="Proteomes" id="UP000245207"/>
    </source>
</evidence>
<organism evidence="1 2">
    <name type="scientific">Artemisia annua</name>
    <name type="common">Sweet wormwood</name>
    <dbReference type="NCBI Taxonomy" id="35608"/>
    <lineage>
        <taxon>Eukaryota</taxon>
        <taxon>Viridiplantae</taxon>
        <taxon>Streptophyta</taxon>
        <taxon>Embryophyta</taxon>
        <taxon>Tracheophyta</taxon>
        <taxon>Spermatophyta</taxon>
        <taxon>Magnoliopsida</taxon>
        <taxon>eudicotyledons</taxon>
        <taxon>Gunneridae</taxon>
        <taxon>Pentapetalae</taxon>
        <taxon>asterids</taxon>
        <taxon>campanulids</taxon>
        <taxon>Asterales</taxon>
        <taxon>Asteraceae</taxon>
        <taxon>Asteroideae</taxon>
        <taxon>Anthemideae</taxon>
        <taxon>Artemisiinae</taxon>
        <taxon>Artemisia</taxon>
    </lineage>
</organism>
<comment type="caution">
    <text evidence="1">The sequence shown here is derived from an EMBL/GenBank/DDBJ whole genome shotgun (WGS) entry which is preliminary data.</text>
</comment>
<dbReference type="PANTHER" id="PTHR33116">
    <property type="entry name" value="REVERSE TRANSCRIPTASE ZINC-BINDING DOMAIN-CONTAINING PROTEIN-RELATED-RELATED"/>
    <property type="match status" value="1"/>
</dbReference>
<keyword evidence="2" id="KW-1185">Reference proteome</keyword>
<name>A0A2U1LAC7_ARTAN</name>
<sequence length="215" mass="24322">MGSWSLRMGSWSLIMGSWSLKNTKNHVAFFVAFTCRQKSRIGRLIPKTCLLCMECPVVPRVPAAERNAINIHPKSTTIIASIHLSWSSVGSNMKSINNWIPIIEIFHKKHTSSKARTLPYGLTLLKSVFGALSSKSVLSHLEKLRRNFFWRGSLDVNKMAWIAWKKVCTSSNYGILGVGSLQASNLAMLVKRWWQWKTTRFGRILLCPSTETNVV</sequence>
<evidence type="ECO:0000313" key="1">
    <source>
        <dbReference type="EMBL" id="PWA45952.1"/>
    </source>
</evidence>
<keyword evidence="1" id="KW-0695">RNA-directed DNA polymerase</keyword>
<protein>
    <submittedName>
        <fullName evidence="1">RNA-directed DNA polymerase, eukaryota, Reverse transcriptase zinc-binding domain protein</fullName>
    </submittedName>
</protein>
<dbReference type="GO" id="GO:0003964">
    <property type="term" value="F:RNA-directed DNA polymerase activity"/>
    <property type="evidence" value="ECO:0007669"/>
    <property type="project" value="UniProtKB-KW"/>
</dbReference>
<dbReference type="EMBL" id="PKPP01010521">
    <property type="protein sequence ID" value="PWA45952.1"/>
    <property type="molecule type" value="Genomic_DNA"/>
</dbReference>
<dbReference type="OrthoDB" id="1743609at2759"/>
<keyword evidence="1" id="KW-0548">Nucleotidyltransferase</keyword>
<dbReference type="AlphaFoldDB" id="A0A2U1LAC7"/>
<keyword evidence="1" id="KW-0808">Transferase</keyword>
<reference evidence="1 2" key="1">
    <citation type="journal article" date="2018" name="Mol. Plant">
        <title>The genome of Artemisia annua provides insight into the evolution of Asteraceae family and artemisinin biosynthesis.</title>
        <authorList>
            <person name="Shen Q."/>
            <person name="Zhang L."/>
            <person name="Liao Z."/>
            <person name="Wang S."/>
            <person name="Yan T."/>
            <person name="Shi P."/>
            <person name="Liu M."/>
            <person name="Fu X."/>
            <person name="Pan Q."/>
            <person name="Wang Y."/>
            <person name="Lv Z."/>
            <person name="Lu X."/>
            <person name="Zhang F."/>
            <person name="Jiang W."/>
            <person name="Ma Y."/>
            <person name="Chen M."/>
            <person name="Hao X."/>
            <person name="Li L."/>
            <person name="Tang Y."/>
            <person name="Lv G."/>
            <person name="Zhou Y."/>
            <person name="Sun X."/>
            <person name="Brodelius P.E."/>
            <person name="Rose J.K.C."/>
            <person name="Tang K."/>
        </authorList>
    </citation>
    <scope>NUCLEOTIDE SEQUENCE [LARGE SCALE GENOMIC DNA]</scope>
    <source>
        <strain evidence="2">cv. Huhao1</strain>
        <tissue evidence="1">Leaf</tissue>
    </source>
</reference>
<gene>
    <name evidence="1" type="ORF">CTI12_AA360930</name>
</gene>
<accession>A0A2U1LAC7</accession>
<proteinExistence type="predicted"/>
<dbReference type="Proteomes" id="UP000245207">
    <property type="component" value="Unassembled WGS sequence"/>
</dbReference>